<gene>
    <name evidence="2" type="ORF">LCGC14_0411520</name>
</gene>
<name>A0A0F9STP2_9ZZZZ</name>
<protein>
    <submittedName>
        <fullName evidence="2">Uncharacterized protein</fullName>
    </submittedName>
</protein>
<comment type="caution">
    <text evidence="2">The sequence shown here is derived from an EMBL/GenBank/DDBJ whole genome shotgun (WGS) entry which is preliminary data.</text>
</comment>
<keyword evidence="1" id="KW-1133">Transmembrane helix</keyword>
<evidence type="ECO:0000256" key="1">
    <source>
        <dbReference type="SAM" id="Phobius"/>
    </source>
</evidence>
<dbReference type="AlphaFoldDB" id="A0A0F9STP2"/>
<accession>A0A0F9STP2</accession>
<keyword evidence="1" id="KW-0472">Membrane</keyword>
<organism evidence="2">
    <name type="scientific">marine sediment metagenome</name>
    <dbReference type="NCBI Taxonomy" id="412755"/>
    <lineage>
        <taxon>unclassified sequences</taxon>
        <taxon>metagenomes</taxon>
        <taxon>ecological metagenomes</taxon>
    </lineage>
</organism>
<reference evidence="2" key="1">
    <citation type="journal article" date="2015" name="Nature">
        <title>Complex archaea that bridge the gap between prokaryotes and eukaryotes.</title>
        <authorList>
            <person name="Spang A."/>
            <person name="Saw J.H."/>
            <person name="Jorgensen S.L."/>
            <person name="Zaremba-Niedzwiedzka K."/>
            <person name="Martijn J."/>
            <person name="Lind A.E."/>
            <person name="van Eijk R."/>
            <person name="Schleper C."/>
            <person name="Guy L."/>
            <person name="Ettema T.J."/>
        </authorList>
    </citation>
    <scope>NUCLEOTIDE SEQUENCE</scope>
</reference>
<keyword evidence="1" id="KW-0812">Transmembrane</keyword>
<feature type="transmembrane region" description="Helical" evidence="1">
    <location>
        <begin position="35"/>
        <end position="54"/>
    </location>
</feature>
<proteinExistence type="predicted"/>
<evidence type="ECO:0000313" key="2">
    <source>
        <dbReference type="EMBL" id="KKN72325.1"/>
    </source>
</evidence>
<dbReference type="EMBL" id="LAZR01000364">
    <property type="protein sequence ID" value="KKN72325.1"/>
    <property type="molecule type" value="Genomic_DNA"/>
</dbReference>
<sequence length="56" mass="6260">MGIWLIIAGSLLILEAAISLCWLHNDKWVVSQAARFSRIFIGISIVISGVLWQVHL</sequence>